<dbReference type="PANTHER" id="PTHR34703">
    <property type="entry name" value="ANTIPORTER SUBUNIT MNHG2-RELATED"/>
    <property type="match status" value="1"/>
</dbReference>
<dbReference type="InterPro" id="IPR005133">
    <property type="entry name" value="PhaG_MnhG_YufB"/>
</dbReference>
<keyword evidence="5" id="KW-1185">Reference proteome</keyword>
<protein>
    <submittedName>
        <fullName evidence="4">Monovalent cation/H(+) antiporter subunit G</fullName>
    </submittedName>
</protein>
<keyword evidence="3" id="KW-0812">Transmembrane</keyword>
<comment type="similarity">
    <text evidence="1">Belongs to the CPA3 antiporters (TC 2.A.63) subunit G family.</text>
</comment>
<reference evidence="4 5" key="1">
    <citation type="submission" date="2024-04" db="EMBL/GenBank/DDBJ databases">
        <title>Isolation of an actinomycete strain from pig manure.</title>
        <authorList>
            <person name="Gong T."/>
            <person name="Yu Z."/>
            <person name="An M."/>
            <person name="Wei C."/>
            <person name="Yang W."/>
            <person name="Liu L."/>
        </authorList>
    </citation>
    <scope>NUCLEOTIDE SEQUENCE [LARGE SCALE GENOMIC DNA]</scope>
    <source>
        <strain evidence="4 5">ZF39</strain>
    </source>
</reference>
<dbReference type="Proteomes" id="UP001442841">
    <property type="component" value="Chromosome"/>
</dbReference>
<keyword evidence="3" id="KW-1133">Transmembrane helix</keyword>
<evidence type="ECO:0000256" key="1">
    <source>
        <dbReference type="ARBA" id="ARBA00008404"/>
    </source>
</evidence>
<accession>A0ABZ3FLB2</accession>
<evidence type="ECO:0000256" key="3">
    <source>
        <dbReference type="SAM" id="Phobius"/>
    </source>
</evidence>
<feature type="compositionally biased region" description="Acidic residues" evidence="2">
    <location>
        <begin position="121"/>
        <end position="135"/>
    </location>
</feature>
<keyword evidence="3" id="KW-0472">Membrane</keyword>
<dbReference type="RefSeq" id="WP_425307609.1">
    <property type="nucleotide sequence ID" value="NZ_CP154795.1"/>
</dbReference>
<sequence length="135" mass="14186">MDWVEWILLTDVPVWMSITGQVLMVLGAGLFATAGLGMIRLPDLFTKSSGVATASGAGISLLITGVFFLIPSWDTALKLVAAIVLQFLTAAVGEMAISRAGYLVGSPLYSPTRQNALSEESPAEESPDEEGPDEG</sequence>
<feature type="transmembrane region" description="Helical" evidence="3">
    <location>
        <begin position="12"/>
        <end position="39"/>
    </location>
</feature>
<evidence type="ECO:0000256" key="2">
    <source>
        <dbReference type="SAM" id="MobiDB-lite"/>
    </source>
</evidence>
<dbReference type="PANTHER" id="PTHR34703:SF1">
    <property type="entry name" value="ANTIPORTER SUBUNIT MNHG2-RELATED"/>
    <property type="match status" value="1"/>
</dbReference>
<proteinExistence type="inferred from homology"/>
<dbReference type="EMBL" id="CP154795">
    <property type="protein sequence ID" value="XAN06177.1"/>
    <property type="molecule type" value="Genomic_DNA"/>
</dbReference>
<organism evidence="4 5">
    <name type="scientific">Ammonicoccus fulvus</name>
    <dbReference type="NCBI Taxonomy" id="3138240"/>
    <lineage>
        <taxon>Bacteria</taxon>
        <taxon>Bacillati</taxon>
        <taxon>Actinomycetota</taxon>
        <taxon>Actinomycetes</taxon>
        <taxon>Propionibacteriales</taxon>
        <taxon>Propionibacteriaceae</taxon>
        <taxon>Ammonicoccus</taxon>
    </lineage>
</organism>
<name>A0ABZ3FLB2_9ACTN</name>
<evidence type="ECO:0000313" key="5">
    <source>
        <dbReference type="Proteomes" id="UP001442841"/>
    </source>
</evidence>
<evidence type="ECO:0000313" key="4">
    <source>
        <dbReference type="EMBL" id="XAN06177.1"/>
    </source>
</evidence>
<feature type="region of interest" description="Disordered" evidence="2">
    <location>
        <begin position="112"/>
        <end position="135"/>
    </location>
</feature>
<gene>
    <name evidence="4" type="ORF">AADG42_02265</name>
</gene>
<dbReference type="Pfam" id="PF03334">
    <property type="entry name" value="PhaG_MnhG_YufB"/>
    <property type="match status" value="1"/>
</dbReference>
<feature type="transmembrane region" description="Helical" evidence="3">
    <location>
        <begin position="51"/>
        <end position="70"/>
    </location>
</feature>
<feature type="transmembrane region" description="Helical" evidence="3">
    <location>
        <begin position="76"/>
        <end position="97"/>
    </location>
</feature>